<organism evidence="1 2">
    <name type="scientific">Clostridium ganghwense</name>
    <dbReference type="NCBI Taxonomy" id="312089"/>
    <lineage>
        <taxon>Bacteria</taxon>
        <taxon>Bacillati</taxon>
        <taxon>Bacillota</taxon>
        <taxon>Clostridia</taxon>
        <taxon>Eubacteriales</taxon>
        <taxon>Clostridiaceae</taxon>
        <taxon>Clostridium</taxon>
    </lineage>
</organism>
<accession>A0ABT4CLI6</accession>
<sequence>MKKWFKNFIKKIAEENNKSLGNQKLDCCGLNRPNNMKNNIKKVNNTR</sequence>
<dbReference type="NCBIfam" id="NF040898">
    <property type="entry name" value="CC_mini_metal"/>
    <property type="match status" value="1"/>
</dbReference>
<protein>
    <submittedName>
        <fullName evidence="1">LDCC motif putative metal-binding protein</fullName>
    </submittedName>
</protein>
<proteinExistence type="predicted"/>
<comment type="caution">
    <text evidence="1">The sequence shown here is derived from an EMBL/GenBank/DDBJ whole genome shotgun (WGS) entry which is preliminary data.</text>
</comment>
<dbReference type="Proteomes" id="UP001079657">
    <property type="component" value="Unassembled WGS sequence"/>
</dbReference>
<dbReference type="RefSeq" id="WP_268048313.1">
    <property type="nucleotide sequence ID" value="NZ_JAPQES010000001.1"/>
</dbReference>
<reference evidence="1" key="1">
    <citation type="submission" date="2022-12" db="EMBL/GenBank/DDBJ databases">
        <authorList>
            <person name="Wang J."/>
        </authorList>
    </citation>
    <scope>NUCLEOTIDE SEQUENCE</scope>
    <source>
        <strain evidence="1">HY-42-06</strain>
    </source>
</reference>
<gene>
    <name evidence="1" type="ORF">OXH55_04590</name>
</gene>
<evidence type="ECO:0000313" key="1">
    <source>
        <dbReference type="EMBL" id="MCY6369902.1"/>
    </source>
</evidence>
<evidence type="ECO:0000313" key="2">
    <source>
        <dbReference type="Proteomes" id="UP001079657"/>
    </source>
</evidence>
<keyword evidence="2" id="KW-1185">Reference proteome</keyword>
<name>A0ABT4CLI6_9CLOT</name>
<dbReference type="EMBL" id="JAPQES010000001">
    <property type="protein sequence ID" value="MCY6369902.1"/>
    <property type="molecule type" value="Genomic_DNA"/>
</dbReference>